<dbReference type="Pfam" id="PF00657">
    <property type="entry name" value="Lipase_GDSL"/>
    <property type="match status" value="1"/>
</dbReference>
<dbReference type="InterPro" id="IPR036514">
    <property type="entry name" value="SGNH_hydro_sf"/>
</dbReference>
<sequence length="345" mass="37854">MRVSTPGNSVLAALLPLAAALPPGGNRTSNNSWNLKNFKSLVAFGDSYTDEGRLSYFGTHNGTAPPAGWVEPVGNSTSTGGYIWPRYVADYTGANVYNYAVSGATCSNAIISRIWDGINAPFPDVAGYEVPAFLADKALPGFLELPADETVFSLWIGTNDIGSNAFLTDSQPAGLTLSDYLDCVYAQLDRLYAAGARFFVLMNLVPLQLSPLYALEANGGVGGYQNTTETSFRMWEQVVLTNDVYEYRTPYEFLLKKRYPGAHVALFDMYSLVNDMYAHPSAYFNGTAPLNVTGWINHDGATLPPQQRDSFLWYDSLHPSEQADRVFAREFVGVVAGESRWASYW</sequence>
<dbReference type="InterPro" id="IPR051058">
    <property type="entry name" value="GDSL_Est/Lipase"/>
</dbReference>
<dbReference type="GO" id="GO:0016788">
    <property type="term" value="F:hydrolase activity, acting on ester bonds"/>
    <property type="evidence" value="ECO:0007669"/>
    <property type="project" value="InterPro"/>
</dbReference>
<evidence type="ECO:0000256" key="1">
    <source>
        <dbReference type="ARBA" id="ARBA00022801"/>
    </source>
</evidence>
<dbReference type="EMBL" id="ML995478">
    <property type="protein sequence ID" value="KAF2145232.1"/>
    <property type="molecule type" value="Genomic_DNA"/>
</dbReference>
<dbReference type="SUPFAM" id="SSF52266">
    <property type="entry name" value="SGNH hydrolase"/>
    <property type="match status" value="1"/>
</dbReference>
<dbReference type="CDD" id="cd01846">
    <property type="entry name" value="fatty_acyltransferase_like"/>
    <property type="match status" value="1"/>
</dbReference>
<dbReference type="RefSeq" id="XP_033400944.1">
    <property type="nucleotide sequence ID" value="XM_033541853.1"/>
</dbReference>
<feature type="chain" id="PRO_5025560002" evidence="2">
    <location>
        <begin position="21"/>
        <end position="345"/>
    </location>
</feature>
<dbReference type="GeneID" id="54299350"/>
<dbReference type="PANTHER" id="PTHR45648">
    <property type="entry name" value="GDSL LIPASE/ACYLHYDROLASE FAMILY PROTEIN (AFU_ORTHOLOGUE AFUA_4G14700)"/>
    <property type="match status" value="1"/>
</dbReference>
<organism evidence="3 4">
    <name type="scientific">Aplosporella prunicola CBS 121167</name>
    <dbReference type="NCBI Taxonomy" id="1176127"/>
    <lineage>
        <taxon>Eukaryota</taxon>
        <taxon>Fungi</taxon>
        <taxon>Dikarya</taxon>
        <taxon>Ascomycota</taxon>
        <taxon>Pezizomycotina</taxon>
        <taxon>Dothideomycetes</taxon>
        <taxon>Dothideomycetes incertae sedis</taxon>
        <taxon>Botryosphaeriales</taxon>
        <taxon>Aplosporellaceae</taxon>
        <taxon>Aplosporella</taxon>
    </lineage>
</organism>
<keyword evidence="2" id="KW-0732">Signal</keyword>
<dbReference type="Proteomes" id="UP000799438">
    <property type="component" value="Unassembled WGS sequence"/>
</dbReference>
<feature type="signal peptide" evidence="2">
    <location>
        <begin position="1"/>
        <end position="20"/>
    </location>
</feature>
<keyword evidence="4" id="KW-1185">Reference proteome</keyword>
<protein>
    <submittedName>
        <fullName evidence="3">Carbohydrate esterase family 16 protein</fullName>
    </submittedName>
</protein>
<gene>
    <name evidence="3" type="ORF">K452DRAFT_295761</name>
</gene>
<dbReference type="AlphaFoldDB" id="A0A6A6BM85"/>
<dbReference type="OrthoDB" id="1600564at2759"/>
<dbReference type="InterPro" id="IPR001087">
    <property type="entry name" value="GDSL"/>
</dbReference>
<dbReference type="Gene3D" id="3.40.50.1110">
    <property type="entry name" value="SGNH hydrolase"/>
    <property type="match status" value="1"/>
</dbReference>
<accession>A0A6A6BM85</accession>
<name>A0A6A6BM85_9PEZI</name>
<dbReference type="PANTHER" id="PTHR45648:SF22">
    <property type="entry name" value="GDSL LIPASE_ACYLHYDROLASE FAMILY PROTEIN (AFU_ORTHOLOGUE AFUA_4G14700)"/>
    <property type="match status" value="1"/>
</dbReference>
<evidence type="ECO:0000313" key="3">
    <source>
        <dbReference type="EMBL" id="KAF2145232.1"/>
    </source>
</evidence>
<proteinExistence type="predicted"/>
<evidence type="ECO:0000256" key="2">
    <source>
        <dbReference type="SAM" id="SignalP"/>
    </source>
</evidence>
<keyword evidence="1" id="KW-0378">Hydrolase</keyword>
<reference evidence="3" key="1">
    <citation type="journal article" date="2020" name="Stud. Mycol.">
        <title>101 Dothideomycetes genomes: a test case for predicting lifestyles and emergence of pathogens.</title>
        <authorList>
            <person name="Haridas S."/>
            <person name="Albert R."/>
            <person name="Binder M."/>
            <person name="Bloem J."/>
            <person name="Labutti K."/>
            <person name="Salamov A."/>
            <person name="Andreopoulos B."/>
            <person name="Baker S."/>
            <person name="Barry K."/>
            <person name="Bills G."/>
            <person name="Bluhm B."/>
            <person name="Cannon C."/>
            <person name="Castanera R."/>
            <person name="Culley D."/>
            <person name="Daum C."/>
            <person name="Ezra D."/>
            <person name="Gonzalez J."/>
            <person name="Henrissat B."/>
            <person name="Kuo A."/>
            <person name="Liang C."/>
            <person name="Lipzen A."/>
            <person name="Lutzoni F."/>
            <person name="Magnuson J."/>
            <person name="Mondo S."/>
            <person name="Nolan M."/>
            <person name="Ohm R."/>
            <person name="Pangilinan J."/>
            <person name="Park H.-J."/>
            <person name="Ramirez L."/>
            <person name="Alfaro M."/>
            <person name="Sun H."/>
            <person name="Tritt A."/>
            <person name="Yoshinaga Y."/>
            <person name="Zwiers L.-H."/>
            <person name="Turgeon B."/>
            <person name="Goodwin S."/>
            <person name="Spatafora J."/>
            <person name="Crous P."/>
            <person name="Grigoriev I."/>
        </authorList>
    </citation>
    <scope>NUCLEOTIDE SEQUENCE</scope>
    <source>
        <strain evidence="3">CBS 121167</strain>
    </source>
</reference>
<evidence type="ECO:0000313" key="4">
    <source>
        <dbReference type="Proteomes" id="UP000799438"/>
    </source>
</evidence>